<evidence type="ECO:0000313" key="9">
    <source>
        <dbReference type="Ensembl" id="ENSTGUP00000033964.1"/>
    </source>
</evidence>
<keyword evidence="5" id="KW-0114">cAMP</keyword>
<dbReference type="PANTHER" id="PTHR40141:SF2">
    <property type="entry name" value="3',5'-CYCLIC-AMP PHOSPHODIESTERASE"/>
    <property type="match status" value="1"/>
</dbReference>
<keyword evidence="4" id="KW-0378">Hydrolase</keyword>
<accession>A0A674HHB2</accession>
<evidence type="ECO:0000259" key="8">
    <source>
        <dbReference type="Pfam" id="PF18100"/>
    </source>
</evidence>
<evidence type="ECO:0000256" key="5">
    <source>
        <dbReference type="ARBA" id="ARBA00023149"/>
    </source>
</evidence>
<dbReference type="GO" id="GO:0004115">
    <property type="term" value="F:3',5'-cyclic-AMP phosphodiesterase activity"/>
    <property type="evidence" value="ECO:0007669"/>
    <property type="project" value="UniProtKB-EC"/>
</dbReference>
<comment type="catalytic activity">
    <reaction evidence="6">
        <text>3',5'-cyclic AMP + H2O = AMP + H(+)</text>
        <dbReference type="Rhea" id="RHEA:25277"/>
        <dbReference type="ChEBI" id="CHEBI:15377"/>
        <dbReference type="ChEBI" id="CHEBI:15378"/>
        <dbReference type="ChEBI" id="CHEBI:58165"/>
        <dbReference type="ChEBI" id="CHEBI:456215"/>
        <dbReference type="EC" id="3.1.4.53"/>
    </reaction>
    <physiologicalReaction direction="left-to-right" evidence="6">
        <dbReference type="Rhea" id="RHEA:25278"/>
    </physiologicalReaction>
</comment>
<name>A0A674HHB2_TAEGU</name>
<feature type="compositionally biased region" description="Pro residues" evidence="7">
    <location>
        <begin position="289"/>
        <end position="299"/>
    </location>
</feature>
<dbReference type="AlphaFoldDB" id="A0A674HHB2"/>
<reference evidence="9 10" key="1">
    <citation type="journal article" date="2010" name="Nature">
        <title>The genome of a songbird.</title>
        <authorList>
            <person name="Warren W.C."/>
            <person name="Clayton D.F."/>
            <person name="Ellegren H."/>
            <person name="Arnold A.P."/>
            <person name="Hillier L.W."/>
            <person name="Kunstner A."/>
            <person name="Searle S."/>
            <person name="White S."/>
            <person name="Vilella A.J."/>
            <person name="Fairley S."/>
            <person name="Heger A."/>
            <person name="Kong L."/>
            <person name="Ponting C.P."/>
            <person name="Jarvis E.D."/>
            <person name="Mello C.V."/>
            <person name="Minx P."/>
            <person name="Lovell P."/>
            <person name="Velho T.A."/>
            <person name="Ferris M."/>
            <person name="Balakrishnan C.N."/>
            <person name="Sinha S."/>
            <person name="Blatti C."/>
            <person name="London S.E."/>
            <person name="Li Y."/>
            <person name="Lin Y.C."/>
            <person name="George J."/>
            <person name="Sweedler J."/>
            <person name="Southey B."/>
            <person name="Gunaratne P."/>
            <person name="Watson M."/>
            <person name="Nam K."/>
            <person name="Backstrom N."/>
            <person name="Smeds L."/>
            <person name="Nabholz B."/>
            <person name="Itoh Y."/>
            <person name="Whitney O."/>
            <person name="Pfenning A.R."/>
            <person name="Howard J."/>
            <person name="Volker M."/>
            <person name="Skinner B.M."/>
            <person name="Griffin D.K."/>
            <person name="Ye L."/>
            <person name="McLaren W.M."/>
            <person name="Flicek P."/>
            <person name="Quesada V."/>
            <person name="Velasco G."/>
            <person name="Lopez-Otin C."/>
            <person name="Puente X.S."/>
            <person name="Olender T."/>
            <person name="Lancet D."/>
            <person name="Smit A.F."/>
            <person name="Hubley R."/>
            <person name="Konkel M.K."/>
            <person name="Walker J.A."/>
            <person name="Batzer M.A."/>
            <person name="Gu W."/>
            <person name="Pollock D.D."/>
            <person name="Chen L."/>
            <person name="Cheng Z."/>
            <person name="Eichler E.E."/>
            <person name="Stapley J."/>
            <person name="Slate J."/>
            <person name="Ekblom R."/>
            <person name="Birkhead T."/>
            <person name="Burke T."/>
            <person name="Burt D."/>
            <person name="Scharff C."/>
            <person name="Adam I."/>
            <person name="Richard H."/>
            <person name="Sultan M."/>
            <person name="Soldatov A."/>
            <person name="Lehrach H."/>
            <person name="Edwards S.V."/>
            <person name="Yang S.P."/>
            <person name="Li X."/>
            <person name="Graves T."/>
            <person name="Fulton L."/>
            <person name="Nelson J."/>
            <person name="Chinwalla A."/>
            <person name="Hou S."/>
            <person name="Mardis E.R."/>
            <person name="Wilson R.K."/>
        </authorList>
    </citation>
    <scope>NUCLEOTIDE SEQUENCE [LARGE SCALE GENOMIC DNA]</scope>
</reference>
<protein>
    <recommendedName>
        <fullName evidence="3">3',5'-cyclic-AMP phosphodiesterase</fullName>
        <ecNumber evidence="3">3.1.4.53</ecNumber>
    </recommendedName>
</protein>
<dbReference type="PANTHER" id="PTHR40141">
    <property type="entry name" value="3',5'-CYCLIC-AMP PHOSPHODIESTERASE-RELATED"/>
    <property type="match status" value="1"/>
</dbReference>
<proteinExistence type="inferred from homology"/>
<comment type="similarity">
    <text evidence="2">Belongs to the cyclic nucleotide phosphodiesterase family. PDE4 subfamily.</text>
</comment>
<dbReference type="Ensembl" id="ENSTGUT00000036177.1">
    <property type="protein sequence ID" value="ENSTGUP00000033964.1"/>
    <property type="gene ID" value="ENSTGUG00000028110.1"/>
</dbReference>
<dbReference type="EC" id="3.1.4.53" evidence="3"/>
<feature type="domain" description="Phosphodiesterase 4 upstream conserved regions (UCR)" evidence="8">
    <location>
        <begin position="116"/>
        <end position="157"/>
    </location>
</feature>
<feature type="region of interest" description="Disordered" evidence="7">
    <location>
        <begin position="261"/>
        <end position="311"/>
    </location>
</feature>
<gene>
    <name evidence="9" type="primary">PDE4C</name>
</gene>
<evidence type="ECO:0000256" key="3">
    <source>
        <dbReference type="ARBA" id="ARBA00012276"/>
    </source>
</evidence>
<dbReference type="Pfam" id="PF18100">
    <property type="entry name" value="PDE4_UCR"/>
    <property type="match status" value="1"/>
</dbReference>
<dbReference type="InterPro" id="IPR040844">
    <property type="entry name" value="PDE4_UCR"/>
</dbReference>
<keyword evidence="10" id="KW-1185">Reference proteome</keyword>
<evidence type="ECO:0000256" key="7">
    <source>
        <dbReference type="SAM" id="MobiDB-lite"/>
    </source>
</evidence>
<reference evidence="9" key="3">
    <citation type="submission" date="2025-09" db="UniProtKB">
        <authorList>
            <consortium name="Ensembl"/>
        </authorList>
    </citation>
    <scope>IDENTIFICATION</scope>
</reference>
<dbReference type="Proteomes" id="UP000007754">
    <property type="component" value="Chromosome 28"/>
</dbReference>
<organism evidence="9 10">
    <name type="scientific">Taeniopygia guttata</name>
    <name type="common">Zebra finch</name>
    <name type="synonym">Poephila guttata</name>
    <dbReference type="NCBI Taxonomy" id="59729"/>
    <lineage>
        <taxon>Eukaryota</taxon>
        <taxon>Metazoa</taxon>
        <taxon>Chordata</taxon>
        <taxon>Craniata</taxon>
        <taxon>Vertebrata</taxon>
        <taxon>Euteleostomi</taxon>
        <taxon>Archelosauria</taxon>
        <taxon>Archosauria</taxon>
        <taxon>Dinosauria</taxon>
        <taxon>Saurischia</taxon>
        <taxon>Theropoda</taxon>
        <taxon>Coelurosauria</taxon>
        <taxon>Aves</taxon>
        <taxon>Neognathae</taxon>
        <taxon>Neoaves</taxon>
        <taxon>Telluraves</taxon>
        <taxon>Australaves</taxon>
        <taxon>Passeriformes</taxon>
        <taxon>Passeroidea</taxon>
        <taxon>Estrildidae</taxon>
        <taxon>Estrildinae</taxon>
        <taxon>Taeniopygia</taxon>
    </lineage>
</organism>
<dbReference type="UniPathway" id="UPA00762">
    <property type="reaction ID" value="UER00747"/>
</dbReference>
<reference evidence="9" key="2">
    <citation type="submission" date="2025-08" db="UniProtKB">
        <authorList>
            <consortium name="Ensembl"/>
        </authorList>
    </citation>
    <scope>IDENTIFICATION</scope>
</reference>
<evidence type="ECO:0000256" key="2">
    <source>
        <dbReference type="ARBA" id="ARBA00009517"/>
    </source>
</evidence>
<evidence type="ECO:0000256" key="1">
    <source>
        <dbReference type="ARBA" id="ARBA00004703"/>
    </source>
</evidence>
<evidence type="ECO:0000256" key="6">
    <source>
        <dbReference type="ARBA" id="ARBA00033681"/>
    </source>
</evidence>
<evidence type="ECO:0000256" key="4">
    <source>
        <dbReference type="ARBA" id="ARBA00022801"/>
    </source>
</evidence>
<dbReference type="GO" id="GO:0006198">
    <property type="term" value="P:cAMP catabolic process"/>
    <property type="evidence" value="ECO:0007669"/>
    <property type="project" value="UniProtKB-UniPathway"/>
</dbReference>
<dbReference type="GeneTree" id="ENSGT00940000164492"/>
<comment type="pathway">
    <text evidence="1">Purine metabolism; 3',5'-cyclic AMP degradation; AMP from 3',5'-cyclic AMP: step 1/1.</text>
</comment>
<sequence length="377" mass="40468">MLPTAHCSPGASPATSPRNSPVLFRKLLMSQSIRLQRRFTVAHPLCFDLENGPPGRGTLDPQASPGAGLVLQGTFSHGQRRESFLYRSDSDYDLSPKAMSRNSSIASDLHGEDMIVTPFAQVLASLRTVRSNLSHLQDRAGIKRGSSSSLPSASKASLCGECRRGRCWADLGTSWLSPCPQAVSCRALGVQHPLPAQTKAELRLCPLGSMSGFRQLLPPLAAVEKLRLTSKLPLIKAGGARGPAGARLPPGLAVTPRDSVARRVPGLPPRGDSVRGRAHRPGMSDPHPRVPPCPPPPPRSGGAASPPGLGWHRVPRGGWPRCWQVPCQAGGCPQQKMPSRSSRGRPWRSWIGAWTSWRRCRPGTRSARWPPTSSSGC</sequence>
<evidence type="ECO:0000313" key="10">
    <source>
        <dbReference type="Proteomes" id="UP000007754"/>
    </source>
</evidence>